<name>A0A127PDY0_9BURK</name>
<proteinExistence type="predicted"/>
<evidence type="ECO:0000313" key="2">
    <source>
        <dbReference type="Proteomes" id="UP000072421"/>
    </source>
</evidence>
<protein>
    <submittedName>
        <fullName evidence="1">Uncharacterized protein</fullName>
    </submittedName>
</protein>
<dbReference type="Proteomes" id="UP000072421">
    <property type="component" value="Chromosome"/>
</dbReference>
<dbReference type="AlphaFoldDB" id="A0A127PDY0"/>
<gene>
    <name evidence="1" type="ORF">CFter6_3374</name>
</gene>
<dbReference type="PATRIC" id="fig|158899.10.peg.3353"/>
<reference evidence="1 2" key="1">
    <citation type="submission" date="2015-11" db="EMBL/GenBank/DDBJ databases">
        <title>Exploring the genomic traits of fungus-feeding bacterial genus Collimonas.</title>
        <authorList>
            <person name="Song C."/>
            <person name="Schmidt R."/>
            <person name="de Jager V."/>
            <person name="Krzyzanowska D."/>
            <person name="Jongedijk E."/>
            <person name="Cankar K."/>
            <person name="Beekwilder J."/>
            <person name="van Veen A."/>
            <person name="de Boer W."/>
            <person name="van Veen J.A."/>
            <person name="Garbeva P."/>
        </authorList>
    </citation>
    <scope>NUCLEOTIDE SEQUENCE [LARGE SCALE GENOMIC DNA]</scope>
    <source>
        <strain evidence="1 2">Ter6</strain>
    </source>
</reference>
<sequence length="57" mass="6261">MSNLAKFTAQPIRLDEHCLIQPSGRIDLATILDGTWNIDCVVATLGLKEITQGIPIR</sequence>
<accession>A0A127PDY0</accession>
<dbReference type="EMBL" id="CP013232">
    <property type="protein sequence ID" value="AMO96008.1"/>
    <property type="molecule type" value="Genomic_DNA"/>
</dbReference>
<organism evidence="1">
    <name type="scientific">Collimonas fungivorans</name>
    <dbReference type="NCBI Taxonomy" id="158899"/>
    <lineage>
        <taxon>Bacteria</taxon>
        <taxon>Pseudomonadati</taxon>
        <taxon>Pseudomonadota</taxon>
        <taxon>Betaproteobacteria</taxon>
        <taxon>Burkholderiales</taxon>
        <taxon>Oxalobacteraceae</taxon>
        <taxon>Collimonas</taxon>
    </lineage>
</organism>
<evidence type="ECO:0000313" key="1">
    <source>
        <dbReference type="EMBL" id="AMO96008.1"/>
    </source>
</evidence>